<dbReference type="PANTHER" id="PTHR47992">
    <property type="entry name" value="PROTEIN PHOSPHATASE"/>
    <property type="match status" value="1"/>
</dbReference>
<evidence type="ECO:0000313" key="2">
    <source>
        <dbReference type="EMBL" id="ORX50723.1"/>
    </source>
</evidence>
<dbReference type="SUPFAM" id="SSF81606">
    <property type="entry name" value="PP2C-like"/>
    <property type="match status" value="1"/>
</dbReference>
<dbReference type="SMART" id="SM00332">
    <property type="entry name" value="PP2Cc"/>
    <property type="match status" value="1"/>
</dbReference>
<dbReference type="InterPro" id="IPR001932">
    <property type="entry name" value="PPM-type_phosphatase-like_dom"/>
</dbReference>
<proteinExistence type="predicted"/>
<reference evidence="2 3" key="1">
    <citation type="submission" date="2016-08" db="EMBL/GenBank/DDBJ databases">
        <title>Genomes of anaerobic fungi encode conserved fungal cellulosomes for biomass hydrolysis.</title>
        <authorList>
            <consortium name="DOE Joint Genome Institute"/>
            <person name="Haitjema C.H."/>
            <person name="Gilmore S.P."/>
            <person name="Henske J.K."/>
            <person name="Solomon K.V."/>
            <person name="De Groot R."/>
            <person name="Kuo A."/>
            <person name="Mondo S.J."/>
            <person name="Salamov A.A."/>
            <person name="Labutti K."/>
            <person name="Zhao Z."/>
            <person name="Chiniquy J."/>
            <person name="Barry K."/>
            <person name="Brewer H.M."/>
            <person name="Purvine S.O."/>
            <person name="Wright A.T."/>
            <person name="Boxma B."/>
            <person name="Van Alen T."/>
            <person name="Hackstein J.H."/>
            <person name="Baker S.E."/>
            <person name="Grigoriev I.V."/>
            <person name="O'Malley M.A."/>
        </authorList>
    </citation>
    <scope>NUCLEOTIDE SEQUENCE [LARGE SCALE GENOMIC DNA]</scope>
    <source>
        <strain evidence="3">finn</strain>
    </source>
</reference>
<keyword evidence="3" id="KW-1185">Reference proteome</keyword>
<dbReference type="EMBL" id="MCFH01000020">
    <property type="protein sequence ID" value="ORX50723.1"/>
    <property type="molecule type" value="Genomic_DNA"/>
</dbReference>
<reference evidence="2 3" key="2">
    <citation type="submission" date="2016-08" db="EMBL/GenBank/DDBJ databases">
        <title>Pervasive Adenine N6-methylation of Active Genes in Fungi.</title>
        <authorList>
            <consortium name="DOE Joint Genome Institute"/>
            <person name="Mondo S.J."/>
            <person name="Dannebaum R.O."/>
            <person name="Kuo R.C."/>
            <person name="Labutti K."/>
            <person name="Haridas S."/>
            <person name="Kuo A."/>
            <person name="Salamov A."/>
            <person name="Ahrendt S.R."/>
            <person name="Lipzen A."/>
            <person name="Sullivan W."/>
            <person name="Andreopoulos W.B."/>
            <person name="Clum A."/>
            <person name="Lindquist E."/>
            <person name="Daum C."/>
            <person name="Ramamoorthy G.K."/>
            <person name="Gryganskyi A."/>
            <person name="Culley D."/>
            <person name="Magnuson J.K."/>
            <person name="James T.Y."/>
            <person name="O'Malley M.A."/>
            <person name="Stajich J.E."/>
            <person name="Spatafora J.W."/>
            <person name="Visel A."/>
            <person name="Grigoriev I.V."/>
        </authorList>
    </citation>
    <scope>NUCLEOTIDE SEQUENCE [LARGE SCALE GENOMIC DNA]</scope>
    <source>
        <strain evidence="3">finn</strain>
    </source>
</reference>
<dbReference type="OrthoDB" id="2145232at2759"/>
<evidence type="ECO:0000259" key="1">
    <source>
        <dbReference type="PROSITE" id="PS51746"/>
    </source>
</evidence>
<dbReference type="InterPro" id="IPR015655">
    <property type="entry name" value="PP2C"/>
</dbReference>
<dbReference type="Proteomes" id="UP000193719">
    <property type="component" value="Unassembled WGS sequence"/>
</dbReference>
<comment type="caution">
    <text evidence="2">The sequence shown here is derived from an EMBL/GenBank/DDBJ whole genome shotgun (WGS) entry which is preliminary data.</text>
</comment>
<evidence type="ECO:0000313" key="3">
    <source>
        <dbReference type="Proteomes" id="UP000193719"/>
    </source>
</evidence>
<dbReference type="InterPro" id="IPR036457">
    <property type="entry name" value="PPM-type-like_dom_sf"/>
</dbReference>
<accession>A0A1Y1V9X6</accession>
<dbReference type="STRING" id="1754191.A0A1Y1V9X6"/>
<feature type="domain" description="PPM-type phosphatase" evidence="1">
    <location>
        <begin position="10"/>
        <end position="323"/>
    </location>
</feature>
<protein>
    <recommendedName>
        <fullName evidence="1">PPM-type phosphatase domain-containing protein</fullName>
    </recommendedName>
</protein>
<dbReference type="Gene3D" id="3.60.40.10">
    <property type="entry name" value="PPM-type phosphatase domain"/>
    <property type="match status" value="1"/>
</dbReference>
<organism evidence="2 3">
    <name type="scientific">Piromyces finnis</name>
    <dbReference type="NCBI Taxonomy" id="1754191"/>
    <lineage>
        <taxon>Eukaryota</taxon>
        <taxon>Fungi</taxon>
        <taxon>Fungi incertae sedis</taxon>
        <taxon>Chytridiomycota</taxon>
        <taxon>Chytridiomycota incertae sedis</taxon>
        <taxon>Neocallimastigomycetes</taxon>
        <taxon>Neocallimastigales</taxon>
        <taxon>Neocallimastigaceae</taxon>
        <taxon>Piromyces</taxon>
    </lineage>
</organism>
<dbReference type="GO" id="GO:0004722">
    <property type="term" value="F:protein serine/threonine phosphatase activity"/>
    <property type="evidence" value="ECO:0007669"/>
    <property type="project" value="InterPro"/>
</dbReference>
<dbReference type="Pfam" id="PF00481">
    <property type="entry name" value="PP2C"/>
    <property type="match status" value="1"/>
</dbReference>
<dbReference type="PROSITE" id="PS51746">
    <property type="entry name" value="PPM_2"/>
    <property type="match status" value="1"/>
</dbReference>
<name>A0A1Y1V9X6_9FUNG</name>
<gene>
    <name evidence="2" type="ORF">BCR36DRAFT_326575</name>
</gene>
<dbReference type="CDD" id="cd00143">
    <property type="entry name" value="PP2Cc"/>
    <property type="match status" value="1"/>
</dbReference>
<dbReference type="AlphaFoldDB" id="A0A1Y1V9X6"/>
<sequence>MKTRQDSLYRCQFICKGSEYYSASKEDRIIVIPDLIEYINENYTAYSRNFYEEKTLYSKEQLLSENENLNIKLYAVFDGHCGSFCSTYLQQMFPYELCANISFKQGEYTKALKETYTNLHKKLLECKNYKPEEQTYIYCSGSTASVALITEETTYFSFLGDSPIIIWKNQEEKPKMLFQEHNIENTSLHQQLIDSNIFLVLSQPQNHKPLSKIITEQDEKQKILEKFNTDNLPKKYQKNHRSNKSRKNDLKSEHVRIGFSALNVWGTIGDSIYEPTIFNTFVKEIETFRTLRRERLNQLTIQLKLKQTPLVRTRSINAMDIDPVENEEDEPSLIQTNNNLISKKKVLVQSSILQYFNSPSSISENKNTPNYSSNHRDNKEEIISKNGNSTQNQNINAMKQKNNIMVVSDNNLQLFSPPTTTFLSEFKFEFEKNPDISLKELHNLSNQFSYEEIISFLISRPNWSLLSKHITLSKKNLSTSKLFSSTINILNKENFIRDCSLKRIPEITSIKNSELRLFIIASDGVIRSYDDYKDKYQSMIINNIKSPEKLMGAFKEFSSSINDDHSFISLFYNK</sequence>